<feature type="compositionally biased region" description="Acidic residues" evidence="6">
    <location>
        <begin position="139"/>
        <end position="153"/>
    </location>
</feature>
<dbReference type="InterPro" id="IPR019775">
    <property type="entry name" value="WD40_repeat_CS"/>
</dbReference>
<dbReference type="PANTHER" id="PTHR12442">
    <property type="entry name" value="DYNEIN INTERMEDIATE CHAIN"/>
    <property type="match status" value="1"/>
</dbReference>
<dbReference type="InterPro" id="IPR001680">
    <property type="entry name" value="WD40_rpt"/>
</dbReference>
<feature type="region of interest" description="Disordered" evidence="6">
    <location>
        <begin position="104"/>
        <end position="154"/>
    </location>
</feature>
<dbReference type="EMBL" id="BRXY01000050">
    <property type="protein sequence ID" value="GMH57990.1"/>
    <property type="molecule type" value="Genomic_DNA"/>
</dbReference>
<feature type="region of interest" description="Disordered" evidence="6">
    <location>
        <begin position="1"/>
        <end position="56"/>
    </location>
</feature>
<protein>
    <submittedName>
        <fullName evidence="7">Uncharacterized protein</fullName>
    </submittedName>
</protein>
<organism evidence="7 8">
    <name type="scientific">Triparma strigata</name>
    <dbReference type="NCBI Taxonomy" id="1606541"/>
    <lineage>
        <taxon>Eukaryota</taxon>
        <taxon>Sar</taxon>
        <taxon>Stramenopiles</taxon>
        <taxon>Ochrophyta</taxon>
        <taxon>Bolidophyceae</taxon>
        <taxon>Parmales</taxon>
        <taxon>Triparmaceae</taxon>
        <taxon>Triparma</taxon>
    </lineage>
</organism>
<dbReference type="Proteomes" id="UP001165085">
    <property type="component" value="Unassembled WGS sequence"/>
</dbReference>
<evidence type="ECO:0000256" key="6">
    <source>
        <dbReference type="SAM" id="MobiDB-lite"/>
    </source>
</evidence>
<dbReference type="GO" id="GO:0045503">
    <property type="term" value="F:dynein light chain binding"/>
    <property type="evidence" value="ECO:0007669"/>
    <property type="project" value="TreeGrafter"/>
</dbReference>
<keyword evidence="3 5" id="KW-0853">WD repeat</keyword>
<keyword evidence="4" id="KW-0677">Repeat</keyword>
<proteinExistence type="predicted"/>
<name>A0A9W6ZW41_9STRA</name>
<gene>
    <name evidence="7" type="ORF">TrST_g7727</name>
</gene>
<evidence type="ECO:0000256" key="2">
    <source>
        <dbReference type="ARBA" id="ARBA00022490"/>
    </source>
</evidence>
<dbReference type="InterPro" id="IPR015943">
    <property type="entry name" value="WD40/YVTN_repeat-like_dom_sf"/>
</dbReference>
<dbReference type="InterPro" id="IPR036322">
    <property type="entry name" value="WD40_repeat_dom_sf"/>
</dbReference>
<dbReference type="GO" id="GO:0045504">
    <property type="term" value="F:dynein heavy chain binding"/>
    <property type="evidence" value="ECO:0007669"/>
    <property type="project" value="TreeGrafter"/>
</dbReference>
<dbReference type="GO" id="GO:0005868">
    <property type="term" value="C:cytoplasmic dynein complex"/>
    <property type="evidence" value="ECO:0007669"/>
    <property type="project" value="TreeGrafter"/>
</dbReference>
<dbReference type="SUPFAM" id="SSF50978">
    <property type="entry name" value="WD40 repeat-like"/>
    <property type="match status" value="1"/>
</dbReference>
<dbReference type="GO" id="GO:0042073">
    <property type="term" value="P:intraciliary transport"/>
    <property type="evidence" value="ECO:0007669"/>
    <property type="project" value="TreeGrafter"/>
</dbReference>
<keyword evidence="8" id="KW-1185">Reference proteome</keyword>
<dbReference type="OrthoDB" id="445052at2759"/>
<evidence type="ECO:0000256" key="3">
    <source>
        <dbReference type="ARBA" id="ARBA00022574"/>
    </source>
</evidence>
<sequence length="681" mass="73644">MSEAKYTPSDSDQDHSSFDPSYKTGPSDPSSSPPNHPDPSESKQDPSLDDSSSLATSLKVSPFTDFSLPATVLAPAAASRFHGSLTQDSSTSCDLLSTKEQDTQAILTNDEGSQCDFKGDASHCKPIKRHSKEDKKEGESEDYDDDDYEEEKGDDEKADLLKFLKKVTPSMLDELRSNLESQAFDNVEKDWGGIGSEGSSDHLHSLTLEWSKIERTAREHGKGSLNDFGRNEAKTVSAEEEDIVGLETTGVAWNATGAIVIATFGLLNNPGWCNSRGALAAWNLTDRNFDSRKPSIFVEHSSHLMCVVGHPVKPAVFVAGSFNGEILVYDTSLPSPLTAASKIDDYFHREPISSLAFVPDSNSNGSYQLVSVSGDGKVLFWDIDKLKAPSRGVMVLKESKESSPRLGGSALAVQGEGGGDLWVGSEGGRVVRVQGRDKAPAKPGKMKACDMKWSTNALQAIYRVPAHQRDELIRSIEKRAKADKRRGVDLSALYAARPPFTSIFPVGTVFGYKGHVGRVGGLDCSSFSKKVFATGGSDGEVHVYNMLSKEPIRVMEGRGAVSAVKWSKTRSSILAWAGDGGVVVSDVISGEEVDLKPAWKENVTPPKEDEENDTSNQPSVLSSLFSPAPFSSLAFNGKVRNLIAAGDKNGVVHVWRLPQELVGRSQGGEEEFKNTFESIDK</sequence>
<dbReference type="PROSITE" id="PS00678">
    <property type="entry name" value="WD_REPEATS_1"/>
    <property type="match status" value="1"/>
</dbReference>
<evidence type="ECO:0000256" key="1">
    <source>
        <dbReference type="ARBA" id="ARBA00004496"/>
    </source>
</evidence>
<accession>A0A9W6ZW41</accession>
<comment type="caution">
    <text evidence="7">The sequence shown here is derived from an EMBL/GenBank/DDBJ whole genome shotgun (WGS) entry which is preliminary data.</text>
</comment>
<reference evidence="8" key="1">
    <citation type="journal article" date="2023" name="Commun. Biol.">
        <title>Genome analysis of Parmales, the sister group of diatoms, reveals the evolutionary specialization of diatoms from phago-mixotrophs to photoautotrophs.</title>
        <authorList>
            <person name="Ban H."/>
            <person name="Sato S."/>
            <person name="Yoshikawa S."/>
            <person name="Yamada K."/>
            <person name="Nakamura Y."/>
            <person name="Ichinomiya M."/>
            <person name="Sato N."/>
            <person name="Blanc-Mathieu R."/>
            <person name="Endo H."/>
            <person name="Kuwata A."/>
            <person name="Ogata H."/>
        </authorList>
    </citation>
    <scope>NUCLEOTIDE SEQUENCE [LARGE SCALE GENOMIC DNA]</scope>
    <source>
        <strain evidence="8">NIES 3701</strain>
    </source>
</reference>
<evidence type="ECO:0000256" key="5">
    <source>
        <dbReference type="PROSITE-ProRule" id="PRU00221"/>
    </source>
</evidence>
<dbReference type="AlphaFoldDB" id="A0A9W6ZW41"/>
<feature type="region of interest" description="Disordered" evidence="6">
    <location>
        <begin position="602"/>
        <end position="621"/>
    </location>
</feature>
<evidence type="ECO:0000313" key="7">
    <source>
        <dbReference type="EMBL" id="GMH57990.1"/>
    </source>
</evidence>
<comment type="subcellular location">
    <subcellularLocation>
        <location evidence="1">Cytoplasm</location>
    </subcellularLocation>
</comment>
<dbReference type="SMART" id="SM00320">
    <property type="entry name" value="WD40"/>
    <property type="match status" value="5"/>
</dbReference>
<dbReference type="Gene3D" id="2.130.10.10">
    <property type="entry name" value="YVTN repeat-like/Quinoprotein amine dehydrogenase"/>
    <property type="match status" value="2"/>
</dbReference>
<dbReference type="PROSITE" id="PS50082">
    <property type="entry name" value="WD_REPEATS_2"/>
    <property type="match status" value="1"/>
</dbReference>
<evidence type="ECO:0000313" key="8">
    <source>
        <dbReference type="Proteomes" id="UP001165085"/>
    </source>
</evidence>
<dbReference type="Pfam" id="PF00400">
    <property type="entry name" value="WD40"/>
    <property type="match status" value="2"/>
</dbReference>
<dbReference type="PANTHER" id="PTHR12442:SF26">
    <property type="entry name" value="CYTOPLASMIC DYNEIN 2 INTERMEDIATE CHAIN 2"/>
    <property type="match status" value="1"/>
</dbReference>
<dbReference type="InterPro" id="IPR050687">
    <property type="entry name" value="Dynein_IC"/>
</dbReference>
<keyword evidence="2" id="KW-0963">Cytoplasm</keyword>
<feature type="repeat" description="WD" evidence="5">
    <location>
        <begin position="348"/>
        <end position="391"/>
    </location>
</feature>
<dbReference type="GO" id="GO:0097014">
    <property type="term" value="C:ciliary plasm"/>
    <property type="evidence" value="ECO:0007669"/>
    <property type="project" value="TreeGrafter"/>
</dbReference>
<evidence type="ECO:0000256" key="4">
    <source>
        <dbReference type="ARBA" id="ARBA00022737"/>
    </source>
</evidence>